<keyword evidence="2 5" id="KW-0378">Hydrolase</keyword>
<dbReference type="InterPro" id="IPR029000">
    <property type="entry name" value="Cyclophilin-like_dom_sf"/>
</dbReference>
<dbReference type="PANTHER" id="PTHR34698:SF2">
    <property type="entry name" value="5-OXOPROLINASE SUBUNIT B"/>
    <property type="match status" value="1"/>
</dbReference>
<reference evidence="5 6" key="1">
    <citation type="submission" date="2018-08" db="EMBL/GenBank/DDBJ databases">
        <title>Parvularcula sp. SM1705, isolated from surface water of the South Sea China.</title>
        <authorList>
            <person name="Sun L."/>
        </authorList>
    </citation>
    <scope>NUCLEOTIDE SEQUENCE [LARGE SCALE GENOMIC DNA]</scope>
    <source>
        <strain evidence="5 6">SM1705</strain>
    </source>
</reference>
<dbReference type="OrthoDB" id="9778567at2"/>
<dbReference type="Gene3D" id="3.30.1360.40">
    <property type="match status" value="1"/>
</dbReference>
<dbReference type="PANTHER" id="PTHR34698">
    <property type="entry name" value="5-OXOPROLINASE SUBUNIT B"/>
    <property type="match status" value="1"/>
</dbReference>
<dbReference type="Pfam" id="PF02682">
    <property type="entry name" value="CT_C_D"/>
    <property type="match status" value="1"/>
</dbReference>
<protein>
    <submittedName>
        <fullName evidence="5">Allophanate hydrolase subunit 1</fullName>
    </submittedName>
</protein>
<evidence type="ECO:0000259" key="4">
    <source>
        <dbReference type="SMART" id="SM00796"/>
    </source>
</evidence>
<evidence type="ECO:0000313" key="5">
    <source>
        <dbReference type="EMBL" id="RFB05485.1"/>
    </source>
</evidence>
<dbReference type="InterPro" id="IPR003833">
    <property type="entry name" value="CT_C_D"/>
</dbReference>
<evidence type="ECO:0000313" key="6">
    <source>
        <dbReference type="Proteomes" id="UP000264589"/>
    </source>
</evidence>
<dbReference type="SUPFAM" id="SSF160467">
    <property type="entry name" value="PH0987 N-terminal domain-like"/>
    <property type="match status" value="1"/>
</dbReference>
<keyword evidence="3" id="KW-0067">ATP-binding</keyword>
<keyword evidence="1" id="KW-0547">Nucleotide-binding</keyword>
<dbReference type="RefSeq" id="WP_116392118.1">
    <property type="nucleotide sequence ID" value="NZ_QUQO01000001.1"/>
</dbReference>
<dbReference type="AlphaFoldDB" id="A0A371RJ67"/>
<dbReference type="GO" id="GO:0016787">
    <property type="term" value="F:hydrolase activity"/>
    <property type="evidence" value="ECO:0007669"/>
    <property type="project" value="UniProtKB-KW"/>
</dbReference>
<dbReference type="GO" id="GO:0005524">
    <property type="term" value="F:ATP binding"/>
    <property type="evidence" value="ECO:0007669"/>
    <property type="project" value="UniProtKB-KW"/>
</dbReference>
<feature type="domain" description="Carboxyltransferase" evidence="4">
    <location>
        <begin position="2"/>
        <end position="195"/>
    </location>
</feature>
<dbReference type="EMBL" id="QUQO01000001">
    <property type="protein sequence ID" value="RFB05485.1"/>
    <property type="molecule type" value="Genomic_DNA"/>
</dbReference>
<organism evidence="5 6">
    <name type="scientific">Parvularcula marina</name>
    <dbReference type="NCBI Taxonomy" id="2292771"/>
    <lineage>
        <taxon>Bacteria</taxon>
        <taxon>Pseudomonadati</taxon>
        <taxon>Pseudomonadota</taxon>
        <taxon>Alphaproteobacteria</taxon>
        <taxon>Parvularculales</taxon>
        <taxon>Parvularculaceae</taxon>
        <taxon>Parvularcula</taxon>
    </lineage>
</organism>
<name>A0A371RJ67_9PROT</name>
<dbReference type="FunCoup" id="A0A371RJ67">
    <property type="interactions" value="48"/>
</dbReference>
<dbReference type="Gene3D" id="2.40.100.10">
    <property type="entry name" value="Cyclophilin-like"/>
    <property type="match status" value="1"/>
</dbReference>
<gene>
    <name evidence="5" type="ORF">DX908_09565</name>
</gene>
<evidence type="ECO:0000256" key="2">
    <source>
        <dbReference type="ARBA" id="ARBA00022801"/>
    </source>
</evidence>
<dbReference type="SMART" id="SM00796">
    <property type="entry name" value="AHS1"/>
    <property type="match status" value="1"/>
</dbReference>
<evidence type="ECO:0000256" key="1">
    <source>
        <dbReference type="ARBA" id="ARBA00022741"/>
    </source>
</evidence>
<keyword evidence="6" id="KW-1185">Reference proteome</keyword>
<dbReference type="SUPFAM" id="SSF50891">
    <property type="entry name" value="Cyclophilin-like"/>
    <property type="match status" value="1"/>
</dbReference>
<dbReference type="Proteomes" id="UP000264589">
    <property type="component" value="Unassembled WGS sequence"/>
</dbReference>
<dbReference type="InParanoid" id="A0A371RJ67"/>
<accession>A0A371RJ67</accession>
<evidence type="ECO:0000256" key="3">
    <source>
        <dbReference type="ARBA" id="ARBA00022840"/>
    </source>
</evidence>
<dbReference type="InterPro" id="IPR010016">
    <property type="entry name" value="PxpB"/>
</dbReference>
<proteinExistence type="predicted"/>
<comment type="caution">
    <text evidence="5">The sequence shown here is derived from an EMBL/GenBank/DDBJ whole genome shotgun (WGS) entry which is preliminary data.</text>
</comment>
<sequence>MMRARMIGDDLAELAVEDGGAAQAVADLLRESGSFEEIVPTMRKVAVQFDPLSIEAEDVLTLLTNAKRNAVEGASGEAKTLVVPVHYGGKDGPDIELVAASAGLSVAEFIELHGAREYPVEMMGFTPGFAYLGGLDDRVTAGRLETPRPHVPAGSVGTIKGFSCIYALAGPGGWPIIGRTDFPLFDLDKEDPFRLVPGMKIRFEAAQ</sequence>